<comment type="caution">
    <text evidence="7">The sequence shown here is derived from an EMBL/GenBank/DDBJ whole genome shotgun (WGS) entry which is preliminary data.</text>
</comment>
<dbReference type="PANTHER" id="PTHR43772:SF2">
    <property type="entry name" value="PUTATIVE (AFU_ORTHOLOGUE AFUA_2G04480)-RELATED"/>
    <property type="match status" value="1"/>
</dbReference>
<evidence type="ECO:0000256" key="4">
    <source>
        <dbReference type="ARBA" id="ARBA00023277"/>
    </source>
</evidence>
<name>A0A0D7W6L3_9FLAO</name>
<evidence type="ECO:0000256" key="5">
    <source>
        <dbReference type="ARBA" id="ARBA00023295"/>
    </source>
</evidence>
<dbReference type="InterPro" id="IPR052176">
    <property type="entry name" value="Glycosyl_Hydrlase_43_Enz"/>
</dbReference>
<evidence type="ECO:0000256" key="6">
    <source>
        <dbReference type="SAM" id="SignalP"/>
    </source>
</evidence>
<keyword evidence="3" id="KW-0378">Hydrolase</keyword>
<proteinExistence type="inferred from homology"/>
<dbReference type="PANTHER" id="PTHR43772">
    <property type="entry name" value="ENDO-1,4-BETA-XYLANASE"/>
    <property type="match status" value="1"/>
</dbReference>
<keyword evidence="2" id="KW-0624">Polysaccharide degradation</keyword>
<evidence type="ECO:0000256" key="3">
    <source>
        <dbReference type="ARBA" id="ARBA00022801"/>
    </source>
</evidence>
<dbReference type="Proteomes" id="UP000032361">
    <property type="component" value="Unassembled WGS sequence"/>
</dbReference>
<dbReference type="SUPFAM" id="SSF75005">
    <property type="entry name" value="Arabinanase/levansucrase/invertase"/>
    <property type="match status" value="3"/>
</dbReference>
<dbReference type="GO" id="GO:0004553">
    <property type="term" value="F:hydrolase activity, hydrolyzing O-glycosyl compounds"/>
    <property type="evidence" value="ECO:0007669"/>
    <property type="project" value="InterPro"/>
</dbReference>
<dbReference type="CDD" id="cd08983">
    <property type="entry name" value="GH43_Bt3655-like"/>
    <property type="match status" value="1"/>
</dbReference>
<dbReference type="AlphaFoldDB" id="A0A0D7W6L3"/>
<dbReference type="Gene3D" id="2.115.10.20">
    <property type="entry name" value="Glycosyl hydrolase domain, family 43"/>
    <property type="match status" value="2"/>
</dbReference>
<feature type="chain" id="PRO_5002325534" evidence="6">
    <location>
        <begin position="32"/>
        <end position="719"/>
    </location>
</feature>
<gene>
    <name evidence="7" type="ORF">PK35_02695</name>
</gene>
<accession>A0A0D7W6L3</accession>
<organism evidence="7 8">
    <name type="scientific">Neotamlana nanhaiensis</name>
    <dbReference type="NCBI Taxonomy" id="1382798"/>
    <lineage>
        <taxon>Bacteria</taxon>
        <taxon>Pseudomonadati</taxon>
        <taxon>Bacteroidota</taxon>
        <taxon>Flavobacteriia</taxon>
        <taxon>Flavobacteriales</taxon>
        <taxon>Flavobacteriaceae</taxon>
        <taxon>Neotamlana</taxon>
    </lineage>
</organism>
<keyword evidence="8" id="KW-1185">Reference proteome</keyword>
<dbReference type="GO" id="GO:0045493">
    <property type="term" value="P:xylan catabolic process"/>
    <property type="evidence" value="ECO:0007669"/>
    <property type="project" value="UniProtKB-KW"/>
</dbReference>
<keyword evidence="6" id="KW-0732">Signal</keyword>
<dbReference type="OrthoDB" id="9763933at2"/>
<dbReference type="InterPro" id="IPR023296">
    <property type="entry name" value="Glyco_hydro_beta-prop_sf"/>
</dbReference>
<evidence type="ECO:0000313" key="7">
    <source>
        <dbReference type="EMBL" id="KJD34689.1"/>
    </source>
</evidence>
<dbReference type="CDD" id="cd18828">
    <property type="entry name" value="GH43_BT3675-like"/>
    <property type="match status" value="1"/>
</dbReference>
<evidence type="ECO:0000256" key="2">
    <source>
        <dbReference type="ARBA" id="ARBA00022651"/>
    </source>
</evidence>
<dbReference type="InterPro" id="IPR006710">
    <property type="entry name" value="Glyco_hydro_43"/>
</dbReference>
<protein>
    <submittedName>
        <fullName evidence="7">Beta-xylosidase</fullName>
    </submittedName>
</protein>
<dbReference type="EMBL" id="JTDV01000001">
    <property type="protein sequence ID" value="KJD34689.1"/>
    <property type="molecule type" value="Genomic_DNA"/>
</dbReference>
<dbReference type="RefSeq" id="WP_044625076.1">
    <property type="nucleotide sequence ID" value="NZ_JTDV01000001.1"/>
</dbReference>
<dbReference type="Pfam" id="PF04616">
    <property type="entry name" value="Glyco_hydro_43"/>
    <property type="match status" value="2"/>
</dbReference>
<feature type="signal peptide" evidence="6">
    <location>
        <begin position="1"/>
        <end position="31"/>
    </location>
</feature>
<comment type="similarity">
    <text evidence="1">Belongs to the glycosyl hydrolase 43 family.</text>
</comment>
<sequence length="719" mass="81406">MKIKIKINRHFKHLSAALLALCLLGCGSAKPEYKNYLFSYFTGNGPGEEAIRYAISSDGFNYYALNNNEAILDSKTVSTSGGLRDPHILRANDGKTFYMVATDLYVPEQGWNNFAMVLMKSTDLINWTSSKINIPETYPDEFGDVKRVWAPQTFYDEKTDKYMIYWSMLGDKGPDIIYYAYANKDFTALETVPKQLFFSPANSACIDGDIVYYEGKYHLFFKNESHGGGIKKAVSDKLTEGYEQQEGFYDQTDAAVEGAGTFKLINSDEYILMYDMYTSGKYQFTKSTDLENFSVVDDEITMNFHPRHGCVIPITQSETDALLSKWGTLDKASFLSFNNENIKKINVDVNDEENTITIPVNLNTDVSNLDIDFKTVPWVSSTFSGAKDFSKGSLPLTISSGDKEKTYQVSVEKVNNPVLNGFYADPEIIYSKKDKKYYLYPTSDGFHGWSGTYFETFSSPDLVNWTPEGKILDLLTDVSWADRNAWAPCAIEKEVNGEYKYYYYFTAAQKIGVAVADNPTGPFVDSGKPIIGKKPEGINRGQEIDPDIFTDPKTGKSYLYWGNGYMGVYELNNDMVTVKEDSFKRLRPDHTFREGTEVFYRNGTYYFLWSEDDTRSPNYRVRYATSNSPTGPLNIPENNLILEKKPELGIYGTGHNSVIQVPNTDEWYIVYHRFNRPKGITMGGDAGFHREVCIDKMEFNEDGSIKPVTPTVSGITITK</sequence>
<keyword evidence="4" id="KW-0119">Carbohydrate metabolism</keyword>
<keyword evidence="5" id="KW-0326">Glycosidase</keyword>
<dbReference type="PATRIC" id="fig|1382798.3.peg.546"/>
<evidence type="ECO:0000313" key="8">
    <source>
        <dbReference type="Proteomes" id="UP000032361"/>
    </source>
</evidence>
<keyword evidence="2" id="KW-0858">Xylan degradation</keyword>
<evidence type="ECO:0000256" key="1">
    <source>
        <dbReference type="ARBA" id="ARBA00009865"/>
    </source>
</evidence>
<dbReference type="STRING" id="1382798.PK35_02695"/>
<dbReference type="Gene3D" id="2.60.40.2340">
    <property type="match status" value="1"/>
</dbReference>
<reference evidence="7 8" key="1">
    <citation type="journal article" date="2015" name="Antonie Van Leeuwenhoek">
        <title>Tamlana nanhaiensis sp. nov., isolated from surface seawater collected from the South China Sea.</title>
        <authorList>
            <person name="Liu X."/>
            <person name="Lai Q."/>
            <person name="Du Y."/>
            <person name="Li G."/>
            <person name="Sun F."/>
            <person name="Shao Z."/>
        </authorList>
    </citation>
    <scope>NUCLEOTIDE SEQUENCE [LARGE SCALE GENOMIC DNA]</scope>
    <source>
        <strain evidence="7 8">FHC16</strain>
    </source>
</reference>